<accession>A0A3Q3W7M2</accession>
<feature type="region of interest" description="Disordered" evidence="1">
    <location>
        <begin position="23"/>
        <end position="56"/>
    </location>
</feature>
<evidence type="ECO:0000256" key="1">
    <source>
        <dbReference type="SAM" id="MobiDB-lite"/>
    </source>
</evidence>
<evidence type="ECO:0000313" key="4">
    <source>
        <dbReference type="Proteomes" id="UP000261620"/>
    </source>
</evidence>
<sequence>MAAGRGEFFQTFLEGVESILALGRRPPGRGRGRPGRRRNKRHPPKSAPSNRSSVEWGKRNSRKCCVTMSLTMLSTGEIGLVLNAYHFIFRLPSEILIKILLYLDASSLFCISHVSKLFYQLASDDLVWHEIYMSEFGSQAWKPKSVDDSVLKVDPEVVDDRLVGHWKKLYLRTVAGREMNKWRRQLRDINTYTGLPRQTEWVLRNMNVRWELTLCDFLGQEYTLEQTRMYFFESSVIVRWSSGSFPRYHDIRNIQLYGVRKEMLQIPEVGKPRWRSLILKVDTKTRSGRFVGKDRLIKLMHLSPCFLIGIWRNSVAFIMASLHFHRLVEKSLLGSPPENLPPVDNLDPEFGLHGYTLHFNCCIMTLTLLDEFQKPFWCVSSPICISMAKKMLSKDYSGEHFVMHYQTPEGKVVMKLVWLKEQKQFFLISLAIYVPVSKVNKHFSTEY</sequence>
<evidence type="ECO:0000259" key="2">
    <source>
        <dbReference type="PROSITE" id="PS50181"/>
    </source>
</evidence>
<dbReference type="OMA" id="CISHVSK"/>
<dbReference type="Gene3D" id="1.20.1280.50">
    <property type="match status" value="1"/>
</dbReference>
<dbReference type="Proteomes" id="UP000261620">
    <property type="component" value="Unplaced"/>
</dbReference>
<dbReference type="CDD" id="cd22093">
    <property type="entry name" value="F-box_FBXO15"/>
    <property type="match status" value="1"/>
</dbReference>
<reference evidence="3" key="2">
    <citation type="submission" date="2025-09" db="UniProtKB">
        <authorList>
            <consortium name="Ensembl"/>
        </authorList>
    </citation>
    <scope>IDENTIFICATION</scope>
</reference>
<dbReference type="STRING" id="94237.ENSMMOP00000007807"/>
<feature type="compositionally biased region" description="Basic residues" evidence="1">
    <location>
        <begin position="26"/>
        <end position="44"/>
    </location>
</feature>
<dbReference type="AlphaFoldDB" id="A0A3Q3W7M2"/>
<dbReference type="InterPro" id="IPR036047">
    <property type="entry name" value="F-box-like_dom_sf"/>
</dbReference>
<protein>
    <recommendedName>
        <fullName evidence="2">F-box domain-containing protein</fullName>
    </recommendedName>
</protein>
<dbReference type="PANTHER" id="PTHR46731">
    <property type="entry name" value="F-BOX ONLY PROTEIN 15"/>
    <property type="match status" value="1"/>
</dbReference>
<dbReference type="Pfam" id="PF12937">
    <property type="entry name" value="F-box-like"/>
    <property type="match status" value="1"/>
</dbReference>
<dbReference type="SMART" id="SM00256">
    <property type="entry name" value="FBOX"/>
    <property type="match status" value="1"/>
</dbReference>
<reference evidence="3" key="1">
    <citation type="submission" date="2025-08" db="UniProtKB">
        <authorList>
            <consortium name="Ensembl"/>
        </authorList>
    </citation>
    <scope>IDENTIFICATION</scope>
</reference>
<keyword evidence="4" id="KW-1185">Reference proteome</keyword>
<name>A0A3Q3W7M2_MOLML</name>
<dbReference type="GO" id="GO:0019005">
    <property type="term" value="C:SCF ubiquitin ligase complex"/>
    <property type="evidence" value="ECO:0007669"/>
    <property type="project" value="TreeGrafter"/>
</dbReference>
<dbReference type="PANTHER" id="PTHR46731:SF1">
    <property type="entry name" value="F-BOX ONLY PROTEIN 15"/>
    <property type="match status" value="1"/>
</dbReference>
<dbReference type="InterPro" id="IPR001810">
    <property type="entry name" value="F-box_dom"/>
</dbReference>
<organism evidence="3 4">
    <name type="scientific">Mola mola</name>
    <name type="common">Ocean sunfish</name>
    <name type="synonym">Tetraodon mola</name>
    <dbReference type="NCBI Taxonomy" id="94237"/>
    <lineage>
        <taxon>Eukaryota</taxon>
        <taxon>Metazoa</taxon>
        <taxon>Chordata</taxon>
        <taxon>Craniata</taxon>
        <taxon>Vertebrata</taxon>
        <taxon>Euteleostomi</taxon>
        <taxon>Actinopterygii</taxon>
        <taxon>Neopterygii</taxon>
        <taxon>Teleostei</taxon>
        <taxon>Neoteleostei</taxon>
        <taxon>Acanthomorphata</taxon>
        <taxon>Eupercaria</taxon>
        <taxon>Tetraodontiformes</taxon>
        <taxon>Molidae</taxon>
        <taxon>Mola</taxon>
    </lineage>
</organism>
<evidence type="ECO:0000313" key="3">
    <source>
        <dbReference type="Ensembl" id="ENSMMOP00000007807.1"/>
    </source>
</evidence>
<proteinExistence type="predicted"/>
<dbReference type="SUPFAM" id="SSF81383">
    <property type="entry name" value="F-box domain"/>
    <property type="match status" value="1"/>
</dbReference>
<dbReference type="PROSITE" id="PS50181">
    <property type="entry name" value="FBOX"/>
    <property type="match status" value="1"/>
</dbReference>
<feature type="domain" description="F-box" evidence="2">
    <location>
        <begin position="85"/>
        <end position="131"/>
    </location>
</feature>
<dbReference type="Ensembl" id="ENSMMOT00000007953.1">
    <property type="protein sequence ID" value="ENSMMOP00000007807.1"/>
    <property type="gene ID" value="ENSMMOG00000006072.1"/>
</dbReference>